<evidence type="ECO:0000256" key="3">
    <source>
        <dbReference type="ARBA" id="ARBA00022989"/>
    </source>
</evidence>
<evidence type="ECO:0000256" key="2">
    <source>
        <dbReference type="ARBA" id="ARBA00022692"/>
    </source>
</evidence>
<evidence type="ECO:0000256" key="6">
    <source>
        <dbReference type="SAM" id="Phobius"/>
    </source>
</evidence>
<dbReference type="GO" id="GO:0016020">
    <property type="term" value="C:membrane"/>
    <property type="evidence" value="ECO:0007669"/>
    <property type="project" value="UniProtKB-SubCell"/>
</dbReference>
<dbReference type="AlphaFoldDB" id="A0A2H0UDM0"/>
<protein>
    <recommendedName>
        <fullName evidence="5">Signal peptidase I</fullName>
        <ecNumber evidence="5">3.4.21.89</ecNumber>
    </recommendedName>
</protein>
<dbReference type="InterPro" id="IPR001733">
    <property type="entry name" value="Peptidase_S26B"/>
</dbReference>
<evidence type="ECO:0000313" key="7">
    <source>
        <dbReference type="EMBL" id="PIR84509.1"/>
    </source>
</evidence>
<dbReference type="CDD" id="cd06530">
    <property type="entry name" value="S26_SPase_I"/>
    <property type="match status" value="1"/>
</dbReference>
<evidence type="ECO:0000256" key="4">
    <source>
        <dbReference type="ARBA" id="ARBA00023136"/>
    </source>
</evidence>
<dbReference type="InterPro" id="IPR019533">
    <property type="entry name" value="Peptidase_S26"/>
</dbReference>
<dbReference type="Gene3D" id="2.10.109.10">
    <property type="entry name" value="Umud Fragment, subunit A"/>
    <property type="match status" value="1"/>
</dbReference>
<keyword evidence="4 6" id="KW-0472">Membrane</keyword>
<proteinExistence type="predicted"/>
<dbReference type="PRINTS" id="PR00728">
    <property type="entry name" value="SIGNALPTASE"/>
</dbReference>
<sequence>MEILKNIMNTALFSKIAYGFFIGFIILIGVLLIGTKVPLFGDYSIKIVQSGSMEPAIKTGALVLIYPTGSYRVGDVVTFGEDTKTRVPTTHRIIAETITKGELMYTTKGDANEEADITPTPASKITGEVIFDIPYIGHIIDFARKPLGFILIIVLPAALVFIDEARTLVREFRKKDEEASE</sequence>
<reference evidence="8" key="1">
    <citation type="submission" date="2017-09" db="EMBL/GenBank/DDBJ databases">
        <title>Depth-based differentiation of microbial function through sediment-hosted aquifers and enrichment of novel symbionts in the deep terrestrial subsurface.</title>
        <authorList>
            <person name="Probst A.J."/>
            <person name="Ladd B."/>
            <person name="Jarett J.K."/>
            <person name="Geller-Mcgrath D.E."/>
            <person name="Sieber C.M.K."/>
            <person name="Emerson J.B."/>
            <person name="Anantharaman K."/>
            <person name="Thomas B.C."/>
            <person name="Malmstrom R."/>
            <person name="Stieglmeier M."/>
            <person name="Klingl A."/>
            <person name="Woyke T."/>
            <person name="Ryan C.M."/>
            <person name="Banfield J.F."/>
        </authorList>
    </citation>
    <scope>NUCLEOTIDE SEQUENCE [LARGE SCALE GENOMIC DNA]</scope>
</reference>
<dbReference type="Proteomes" id="UP000229344">
    <property type="component" value="Unassembled WGS sequence"/>
</dbReference>
<feature type="transmembrane region" description="Helical" evidence="6">
    <location>
        <begin position="147"/>
        <end position="165"/>
    </location>
</feature>
<dbReference type="PANTHER" id="PTHR10806:SF6">
    <property type="entry name" value="SIGNAL PEPTIDASE COMPLEX CATALYTIC SUBUNIT SEC11"/>
    <property type="match status" value="1"/>
</dbReference>
<accession>A0A2H0UDM0</accession>
<evidence type="ECO:0000313" key="8">
    <source>
        <dbReference type="Proteomes" id="UP000229344"/>
    </source>
</evidence>
<gene>
    <name evidence="7" type="ORF">COU16_02950</name>
</gene>
<comment type="caution">
    <text evidence="7">The sequence shown here is derived from an EMBL/GenBank/DDBJ whole genome shotgun (WGS) entry which is preliminary data.</text>
</comment>
<dbReference type="GO" id="GO:0006465">
    <property type="term" value="P:signal peptide processing"/>
    <property type="evidence" value="ECO:0007669"/>
    <property type="project" value="UniProtKB-UniRule"/>
</dbReference>
<evidence type="ECO:0000256" key="5">
    <source>
        <dbReference type="NCBIfam" id="TIGR02228"/>
    </source>
</evidence>
<dbReference type="NCBIfam" id="TIGR02228">
    <property type="entry name" value="sigpep_I_arch"/>
    <property type="match status" value="1"/>
</dbReference>
<dbReference type="GO" id="GO:0009003">
    <property type="term" value="F:signal peptidase activity"/>
    <property type="evidence" value="ECO:0007669"/>
    <property type="project" value="UniProtKB-EC"/>
</dbReference>
<dbReference type="InterPro" id="IPR036286">
    <property type="entry name" value="LexA/Signal_pep-like_sf"/>
</dbReference>
<evidence type="ECO:0000256" key="1">
    <source>
        <dbReference type="ARBA" id="ARBA00004370"/>
    </source>
</evidence>
<dbReference type="EC" id="3.4.21.89" evidence="5"/>
<keyword evidence="3 6" id="KW-1133">Transmembrane helix</keyword>
<feature type="transmembrane region" description="Helical" evidence="6">
    <location>
        <begin position="12"/>
        <end position="34"/>
    </location>
</feature>
<keyword evidence="2 6" id="KW-0812">Transmembrane</keyword>
<dbReference type="EMBL" id="PFBI01000006">
    <property type="protein sequence ID" value="PIR84509.1"/>
    <property type="molecule type" value="Genomic_DNA"/>
</dbReference>
<comment type="subcellular location">
    <subcellularLocation>
        <location evidence="1">Membrane</location>
    </subcellularLocation>
</comment>
<organism evidence="7 8">
    <name type="scientific">Candidatus Kaiserbacteria bacterium CG10_big_fil_rev_8_21_14_0_10_47_16</name>
    <dbReference type="NCBI Taxonomy" id="1974608"/>
    <lineage>
        <taxon>Bacteria</taxon>
        <taxon>Candidatus Kaiseribacteriota</taxon>
    </lineage>
</organism>
<dbReference type="PANTHER" id="PTHR10806">
    <property type="entry name" value="SIGNAL PEPTIDASE COMPLEX CATALYTIC SUBUNIT SEC11"/>
    <property type="match status" value="1"/>
</dbReference>
<dbReference type="SUPFAM" id="SSF51306">
    <property type="entry name" value="LexA/Signal peptidase"/>
    <property type="match status" value="1"/>
</dbReference>
<dbReference type="GO" id="GO:0004252">
    <property type="term" value="F:serine-type endopeptidase activity"/>
    <property type="evidence" value="ECO:0007669"/>
    <property type="project" value="UniProtKB-UniRule"/>
</dbReference>
<name>A0A2H0UDM0_9BACT</name>